<protein>
    <submittedName>
        <fullName evidence="4">Chromosome segregation protein Csm1/Pcs1-domain-containing protein</fullName>
    </submittedName>
</protein>
<dbReference type="GO" id="GO:0033551">
    <property type="term" value="C:monopolin complex"/>
    <property type="evidence" value="ECO:0007669"/>
    <property type="project" value="InterPro"/>
</dbReference>
<dbReference type="PANTHER" id="PTHR28006">
    <property type="entry name" value="MONOPOLIN COMPLEX SUBUNIT CSM1"/>
    <property type="match status" value="1"/>
</dbReference>
<dbReference type="GO" id="GO:0045144">
    <property type="term" value="P:meiotic sister chromatid segregation"/>
    <property type="evidence" value="ECO:0007669"/>
    <property type="project" value="TreeGrafter"/>
</dbReference>
<feature type="coiled-coil region" evidence="1">
    <location>
        <begin position="316"/>
        <end position="349"/>
    </location>
</feature>
<dbReference type="Proteomes" id="UP000241462">
    <property type="component" value="Unassembled WGS sequence"/>
</dbReference>
<evidence type="ECO:0000313" key="4">
    <source>
        <dbReference type="EMBL" id="PSR78022.1"/>
    </source>
</evidence>
<dbReference type="GO" id="GO:0072686">
    <property type="term" value="C:mitotic spindle"/>
    <property type="evidence" value="ECO:0007669"/>
    <property type="project" value="TreeGrafter"/>
</dbReference>
<reference evidence="4 5" key="1">
    <citation type="journal article" date="2018" name="Mycol. Prog.">
        <title>Coniella lustricola, a new species from submerged detritus.</title>
        <authorList>
            <person name="Raudabaugh D.B."/>
            <person name="Iturriaga T."/>
            <person name="Carver A."/>
            <person name="Mondo S."/>
            <person name="Pangilinan J."/>
            <person name="Lipzen A."/>
            <person name="He G."/>
            <person name="Amirebrahimi M."/>
            <person name="Grigoriev I.V."/>
            <person name="Miller A.N."/>
        </authorList>
    </citation>
    <scope>NUCLEOTIDE SEQUENCE [LARGE SCALE GENOMIC DNA]</scope>
    <source>
        <strain evidence="4 5">B22-T-1</strain>
    </source>
</reference>
<dbReference type="CDD" id="cd23787">
    <property type="entry name" value="RWD_CSM1"/>
    <property type="match status" value="1"/>
</dbReference>
<accession>A0A2T2ZVX6</accession>
<dbReference type="GO" id="GO:0051315">
    <property type="term" value="P:attachment of mitotic spindle microtubules to kinetochore"/>
    <property type="evidence" value="ECO:0007669"/>
    <property type="project" value="TreeGrafter"/>
</dbReference>
<organism evidence="4 5">
    <name type="scientific">Coniella lustricola</name>
    <dbReference type="NCBI Taxonomy" id="2025994"/>
    <lineage>
        <taxon>Eukaryota</taxon>
        <taxon>Fungi</taxon>
        <taxon>Dikarya</taxon>
        <taxon>Ascomycota</taxon>
        <taxon>Pezizomycotina</taxon>
        <taxon>Sordariomycetes</taxon>
        <taxon>Sordariomycetidae</taxon>
        <taxon>Diaporthales</taxon>
        <taxon>Schizoparmaceae</taxon>
        <taxon>Coniella</taxon>
    </lineage>
</organism>
<dbReference type="InterPro" id="IPR040349">
    <property type="entry name" value="Csm1/Pcs1"/>
</dbReference>
<dbReference type="OrthoDB" id="2431049at2759"/>
<sequence length="525" mass="56576">MRLPSLLDITATESDDEFGAGASSSTPKFTTVFKMPPARKASRGRPAANRVTKAEPKAATRRTEAKKAKAAEDELERQGMMVGSGNASKTKNHQQKTAASKSVPRGRPAKVAAAAMEDEAQQAGAGEEALATPPASDEPVRAKATRGRPRKDASVLNSVVKGSQSVVGGAKRGRKPGKAAQAAPTPAAPEVADESSEIPETQYDEAMDVEYSEEMDQVEDLPAYAGHSVPSSARPGHSYDVALGTSKRSNSVPSGFGDPSASRRLIDLTRKYEALEARYRDLKNLAVTEAERTFDRLKKTSEEKTQSANKLIASLKEDLEAQKKLAKEGAKSQQQLEASEAKVETLQTQVAELSTWLDDSKKEIKVLTVKLSAARTAETAANAQAQAAGVRMPGSAMKPGVMAARGLDGGALQAAQTAKMKENLYSDLTGLVVASIKRDGPEDVYDCVQTGRNGTLHFKLAIPNEATDEEPEGSEFMYKPQLDERRDRELIDLLPDYLTDEITFQRPQAAKFYVRVLKSLTERVD</sequence>
<feature type="compositionally biased region" description="Low complexity" evidence="2">
    <location>
        <begin position="158"/>
        <end position="169"/>
    </location>
</feature>
<keyword evidence="1" id="KW-0175">Coiled coil</keyword>
<dbReference type="GO" id="GO:0034506">
    <property type="term" value="C:chromosome, centromeric core domain"/>
    <property type="evidence" value="ECO:0007669"/>
    <property type="project" value="TreeGrafter"/>
</dbReference>
<evidence type="ECO:0000256" key="1">
    <source>
        <dbReference type="SAM" id="Coils"/>
    </source>
</evidence>
<feature type="compositionally biased region" description="Polar residues" evidence="2">
    <location>
        <begin position="85"/>
        <end position="100"/>
    </location>
</feature>
<dbReference type="PANTHER" id="PTHR28006:SF1">
    <property type="entry name" value="MONOPOLIN COMPLEX SUBUNIT CSM1"/>
    <property type="match status" value="1"/>
</dbReference>
<evidence type="ECO:0000313" key="5">
    <source>
        <dbReference type="Proteomes" id="UP000241462"/>
    </source>
</evidence>
<dbReference type="GO" id="GO:0005730">
    <property type="term" value="C:nucleolus"/>
    <property type="evidence" value="ECO:0007669"/>
    <property type="project" value="TreeGrafter"/>
</dbReference>
<dbReference type="InParanoid" id="A0A2T2ZVX6"/>
<feature type="region of interest" description="Disordered" evidence="2">
    <location>
        <begin position="1"/>
        <end position="261"/>
    </location>
</feature>
<feature type="coiled-coil region" evidence="1">
    <location>
        <begin position="265"/>
        <end position="292"/>
    </location>
</feature>
<name>A0A2T2ZVX6_9PEZI</name>
<evidence type="ECO:0000259" key="3">
    <source>
        <dbReference type="Pfam" id="PF12539"/>
    </source>
</evidence>
<dbReference type="InterPro" id="IPR038608">
    <property type="entry name" value="Csm1/Pcs1_C_sf"/>
</dbReference>
<feature type="compositionally biased region" description="Basic and acidic residues" evidence="2">
    <location>
        <begin position="52"/>
        <end position="72"/>
    </location>
</feature>
<evidence type="ECO:0000256" key="2">
    <source>
        <dbReference type="SAM" id="MobiDB-lite"/>
    </source>
</evidence>
<feature type="compositionally biased region" description="Acidic residues" evidence="2">
    <location>
        <begin position="191"/>
        <end position="219"/>
    </location>
</feature>
<feature type="compositionally biased region" description="Low complexity" evidence="2">
    <location>
        <begin position="178"/>
        <end position="190"/>
    </location>
</feature>
<dbReference type="Pfam" id="PF12539">
    <property type="entry name" value="Csm1"/>
    <property type="match status" value="1"/>
</dbReference>
<dbReference type="EMBL" id="KZ678625">
    <property type="protein sequence ID" value="PSR78022.1"/>
    <property type="molecule type" value="Genomic_DNA"/>
</dbReference>
<proteinExistence type="predicted"/>
<dbReference type="FunFam" id="3.90.1150.80:FF:000001">
    <property type="entry name" value="Chromosome segregation protein (Pcs1)"/>
    <property type="match status" value="1"/>
</dbReference>
<dbReference type="InterPro" id="IPR020981">
    <property type="entry name" value="Csm1/Pcs1_C"/>
</dbReference>
<dbReference type="Gene3D" id="3.90.1150.80">
    <property type="match status" value="1"/>
</dbReference>
<keyword evidence="5" id="KW-1185">Reference proteome</keyword>
<dbReference type="STRING" id="2025994.A0A2T2ZVX6"/>
<dbReference type="AlphaFoldDB" id="A0A2T2ZVX6"/>
<feature type="domain" description="Monopolin complex subunit Csm1/Pcs1 C-terminal" evidence="3">
    <location>
        <begin position="419"/>
        <end position="506"/>
    </location>
</feature>
<feature type="compositionally biased region" description="Low complexity" evidence="2">
    <location>
        <begin position="121"/>
        <end position="131"/>
    </location>
</feature>
<dbReference type="GO" id="GO:1990644">
    <property type="term" value="F:microtubule site clamp"/>
    <property type="evidence" value="ECO:0007669"/>
    <property type="project" value="TreeGrafter"/>
</dbReference>
<gene>
    <name evidence="4" type="ORF">BD289DRAFT_469660</name>
</gene>